<evidence type="ECO:0000313" key="1">
    <source>
        <dbReference type="EMBL" id="GLQ03643.1"/>
    </source>
</evidence>
<reference evidence="1" key="1">
    <citation type="journal article" date="2014" name="Int. J. Syst. Evol. Microbiol.">
        <title>Complete genome sequence of Corynebacterium casei LMG S-19264T (=DSM 44701T), isolated from a smear-ripened cheese.</title>
        <authorList>
            <consortium name="US DOE Joint Genome Institute (JGI-PGF)"/>
            <person name="Walter F."/>
            <person name="Albersmeier A."/>
            <person name="Kalinowski J."/>
            <person name="Ruckert C."/>
        </authorList>
    </citation>
    <scope>NUCLEOTIDE SEQUENCE</scope>
    <source>
        <strain evidence="1">NBRC 103034</strain>
    </source>
</reference>
<dbReference type="Proteomes" id="UP001161408">
    <property type="component" value="Unassembled WGS sequence"/>
</dbReference>
<dbReference type="AlphaFoldDB" id="A0AA37S3S8"/>
<accession>A0AA37S3S8</accession>
<organism evidence="1 2">
    <name type="scientific">Pseudoalteromonas tetraodonis GFC</name>
    <dbReference type="NCBI Taxonomy" id="1315271"/>
    <lineage>
        <taxon>Bacteria</taxon>
        <taxon>Pseudomonadati</taxon>
        <taxon>Pseudomonadota</taxon>
        <taxon>Gammaproteobacteria</taxon>
        <taxon>Alteromonadales</taxon>
        <taxon>Pseudoalteromonadaceae</taxon>
        <taxon>Pseudoalteromonas</taxon>
    </lineage>
</organism>
<keyword evidence="2" id="KW-1185">Reference proteome</keyword>
<dbReference type="EMBL" id="BSNE01000014">
    <property type="protein sequence ID" value="GLQ03643.1"/>
    <property type="molecule type" value="Genomic_DNA"/>
</dbReference>
<protein>
    <submittedName>
        <fullName evidence="1">Uncharacterized protein</fullName>
    </submittedName>
</protein>
<reference evidence="1" key="2">
    <citation type="submission" date="2023-01" db="EMBL/GenBank/DDBJ databases">
        <title>Draft genome sequence of Pseudoalteromonas tetraodonis strain NBRC 103034.</title>
        <authorList>
            <person name="Sun Q."/>
            <person name="Mori K."/>
        </authorList>
    </citation>
    <scope>NUCLEOTIDE SEQUENCE</scope>
    <source>
        <strain evidence="1">NBRC 103034</strain>
    </source>
</reference>
<comment type="caution">
    <text evidence="1">The sequence shown here is derived from an EMBL/GenBank/DDBJ whole genome shotgun (WGS) entry which is preliminary data.</text>
</comment>
<sequence length="52" mass="5572">MNDAPQIIGNAIKKITSYISFVINGGSVKSIKIGIIMHNKIGNIITTKSKLS</sequence>
<gene>
    <name evidence="1" type="ORF">GCM10007914_25240</name>
</gene>
<name>A0AA37S3S8_9GAMM</name>
<evidence type="ECO:0000313" key="2">
    <source>
        <dbReference type="Proteomes" id="UP001161408"/>
    </source>
</evidence>
<proteinExistence type="predicted"/>